<dbReference type="PANTHER" id="PTHR36503:SF1">
    <property type="entry name" value="BLR2520 PROTEIN"/>
    <property type="match status" value="1"/>
</dbReference>
<proteinExistence type="predicted"/>
<sequence length="122" mass="13156">MNLGAFSTSLAVKDLKASEAFYEMLGFTPIGGDGEHYRIMKGPTAVIGLFQGMFEGNIMTFNPGWDENGETVEGHTDIREIQAKLKAAGAVFEKEADPDGTGPDSFTMLDPDGNTILVDQHI</sequence>
<dbReference type="PANTHER" id="PTHR36503">
    <property type="entry name" value="BLR2520 PROTEIN"/>
    <property type="match status" value="1"/>
</dbReference>
<protein>
    <submittedName>
        <fullName evidence="2">VOC family protein</fullName>
    </submittedName>
</protein>
<evidence type="ECO:0000259" key="1">
    <source>
        <dbReference type="Pfam" id="PF00903"/>
    </source>
</evidence>
<dbReference type="Proteomes" id="UP000722336">
    <property type="component" value="Unassembled WGS sequence"/>
</dbReference>
<keyword evidence="3" id="KW-1185">Reference proteome</keyword>
<feature type="domain" description="Glyoxalase/fosfomycin resistance/dioxygenase" evidence="1">
    <location>
        <begin position="8"/>
        <end position="116"/>
    </location>
</feature>
<dbReference type="EMBL" id="JAGSPA010000003">
    <property type="protein sequence ID" value="MBV7257299.1"/>
    <property type="molecule type" value="Genomic_DNA"/>
</dbReference>
<dbReference type="Pfam" id="PF00903">
    <property type="entry name" value="Glyoxalase"/>
    <property type="match status" value="1"/>
</dbReference>
<accession>A0ABS6SFW7</accession>
<evidence type="ECO:0000313" key="3">
    <source>
        <dbReference type="Proteomes" id="UP000722336"/>
    </source>
</evidence>
<dbReference type="CDD" id="cd06587">
    <property type="entry name" value="VOC"/>
    <property type="match status" value="1"/>
</dbReference>
<comment type="caution">
    <text evidence="2">The sequence shown here is derived from an EMBL/GenBank/DDBJ whole genome shotgun (WGS) entry which is preliminary data.</text>
</comment>
<dbReference type="RefSeq" id="WP_218446122.1">
    <property type="nucleotide sequence ID" value="NZ_JAGSPA010000003.1"/>
</dbReference>
<reference evidence="2 3" key="1">
    <citation type="submission" date="2021-04" db="EMBL/GenBank/DDBJ databases">
        <authorList>
            <person name="Pira H."/>
            <person name="Risdian C."/>
            <person name="Wink J."/>
        </authorList>
    </citation>
    <scope>NUCLEOTIDE SEQUENCE [LARGE SCALE GENOMIC DNA]</scope>
    <source>
        <strain evidence="2 3">WHA3</strain>
    </source>
</reference>
<gene>
    <name evidence="2" type="ORF">KCG44_10940</name>
</gene>
<organism evidence="2 3">
    <name type="scientific">Pacificimonas pallii</name>
    <dbReference type="NCBI Taxonomy" id="2827236"/>
    <lineage>
        <taxon>Bacteria</taxon>
        <taxon>Pseudomonadati</taxon>
        <taxon>Pseudomonadota</taxon>
        <taxon>Alphaproteobacteria</taxon>
        <taxon>Sphingomonadales</taxon>
        <taxon>Sphingosinicellaceae</taxon>
        <taxon>Pacificimonas</taxon>
    </lineage>
</organism>
<name>A0ABS6SFW7_9SPHN</name>
<dbReference type="InterPro" id="IPR004360">
    <property type="entry name" value="Glyas_Fos-R_dOase_dom"/>
</dbReference>
<evidence type="ECO:0000313" key="2">
    <source>
        <dbReference type="EMBL" id="MBV7257299.1"/>
    </source>
</evidence>